<dbReference type="CDD" id="cd00185">
    <property type="entry name" value="TNFRSF"/>
    <property type="match status" value="1"/>
</dbReference>
<keyword evidence="2" id="KW-0812">Transmembrane</keyword>
<sequence>MYVKYSTVTLDECEFTGNTLVLGYAAGLFVDDASDVTVIRTVFRDNVVNSGYGGAIVCNIGAVLELYGVGFSNNEVSEPLKVDSSVHNAFSYFCYTTACPEGEEPFLYDGCVPCTAGSFSDSTSTSPCTPCPEGTYSSATGAIECTGTCPPETPWSPEGTVVPRNCGEPQCAANKYWAESDQQCTSCPPHLETSRAGSMSIAGCFSIRASFFASSMRSERISAFNADESNYKAIADVSFPDGLTFISPTMLIVGNYDEILAFDAEGTPQGVFASLRNTGKAFGGLIYLPDLHLVGVAEWQVNIEVFFFDVHDFDGTPLGLGDVVARTSLPGFNTNPRYLSRGENPDELLATNINYADFGTVVVRFCIPTEATCNPAERNMVLVDGGSDIVGVEVLLEKGTFLVSNRLPSNPGNGRVWECPLDITTTMNIYSCALFAYQPEGDGWEWDPYQIHADDEKGVVYVGDHDYMKIHAFFFDGTYLGRVEEMEGNLGAPTDFTIYEGAFPPLSTLELPDSGVFEAGTDITAPLTLKNHRNVPIGDEYPARPGIYSIEATGLIPGTNYSSTITGSIEYKDDAPSSAALTASLNIPFVGDWTISLTGGNSNPQSFFGSPTTITVFPAPTDPASCTTTSPTVITAGSDFTATVSTFDAFLNPTSHAADTFSFALDDGRPPSSVVRAGTSASVVYSDTMTRAGSYELEVIFHDEEISVSPLNFDVLAAAPSAAASTASAGTTTSIESAVDTALQLQAFLHDEFGNEVFDAPGVVVNIQGLDPLDPAAVVEHVLEGPRYSHTVTVLQDLEATLTISFSLDGAPIGEPLEISVSPPPPPEDPFSANNVIFLAGVFFFGGLGIYYVYAHLTKTANDTSLKTKAKEVRANLFMIAVNVVDVLTDFLNWHITIARACAGLVNHLYLGFACASVVGMLIAVSVSVLQLLHLKSDADEIKTSEELEAEFIPLKARYKKVEAEAEAGGAQVQPVAGDAAAAAEDEDPVNALEKKLLARIERIHTDKTEVFQMQRDQKRTIAGVIQIIVEDTPITFINVLYMVYGCDLGVGAGEPLDTVEDENNCPPVQERVGSVFIFTTMLTVALATKKVVSFRGLGAMKRNRERLEREIKGMEEEAGGWLAELVRKRTGGEEPPAAETRAPESASAEAELRLAAGAEAELRLAADAAASLRAENEGLRRRNVGLAEEGGALRARLEEAEGRERRMIEEKEAAEAGRAELQRQADEEIRVLMAEMEAG</sequence>
<evidence type="ECO:0008006" key="5">
    <source>
        <dbReference type="Google" id="ProtNLM"/>
    </source>
</evidence>
<evidence type="ECO:0000313" key="3">
    <source>
        <dbReference type="EMBL" id="GMI42458.1"/>
    </source>
</evidence>
<reference evidence="3 4" key="1">
    <citation type="journal article" date="2023" name="Commun. Biol.">
        <title>Genome analysis of Parmales, the sister group of diatoms, reveals the evolutionary specialization of diatoms from phago-mixotrophs to photoautotrophs.</title>
        <authorList>
            <person name="Ban H."/>
            <person name="Sato S."/>
            <person name="Yoshikawa S."/>
            <person name="Yamada K."/>
            <person name="Nakamura Y."/>
            <person name="Ichinomiya M."/>
            <person name="Sato N."/>
            <person name="Blanc-Mathieu R."/>
            <person name="Endo H."/>
            <person name="Kuwata A."/>
            <person name="Ogata H."/>
        </authorList>
    </citation>
    <scope>NUCLEOTIDE SEQUENCE [LARGE SCALE GENOMIC DNA]</scope>
</reference>
<name>A0ABQ6N7T9_9STRA</name>
<accession>A0ABQ6N7T9</accession>
<feature type="transmembrane region" description="Helical" evidence="2">
    <location>
        <begin position="875"/>
        <end position="896"/>
    </location>
</feature>
<organism evidence="3 4">
    <name type="scientific">Tetraparma gracilis</name>
    <dbReference type="NCBI Taxonomy" id="2962635"/>
    <lineage>
        <taxon>Eukaryota</taxon>
        <taxon>Sar</taxon>
        <taxon>Stramenopiles</taxon>
        <taxon>Ochrophyta</taxon>
        <taxon>Bolidophyceae</taxon>
        <taxon>Parmales</taxon>
        <taxon>Triparmaceae</taxon>
        <taxon>Tetraparma</taxon>
    </lineage>
</organism>
<dbReference type="Gene3D" id="2.60.40.10">
    <property type="entry name" value="Immunoglobulins"/>
    <property type="match status" value="1"/>
</dbReference>
<gene>
    <name evidence="3" type="ORF">TeGR_g13702</name>
</gene>
<dbReference type="EMBL" id="BRYB01002286">
    <property type="protein sequence ID" value="GMI42458.1"/>
    <property type="molecule type" value="Genomic_DNA"/>
</dbReference>
<feature type="transmembrane region" description="Helical" evidence="2">
    <location>
        <begin position="908"/>
        <end position="933"/>
    </location>
</feature>
<keyword evidence="2" id="KW-1133">Transmembrane helix</keyword>
<keyword evidence="1" id="KW-0175">Coiled coil</keyword>
<proteinExistence type="predicted"/>
<dbReference type="InterPro" id="IPR013783">
    <property type="entry name" value="Ig-like_fold"/>
</dbReference>
<protein>
    <recommendedName>
        <fullName evidence="5">Tyrosine-protein kinase ephrin type A/B receptor-like domain-containing protein</fullName>
    </recommendedName>
</protein>
<feature type="coiled-coil region" evidence="1">
    <location>
        <begin position="1098"/>
        <end position="1125"/>
    </location>
</feature>
<dbReference type="Gene3D" id="2.10.50.10">
    <property type="entry name" value="Tumor Necrosis Factor Receptor, subunit A, domain 2"/>
    <property type="match status" value="1"/>
</dbReference>
<comment type="caution">
    <text evidence="3">The sequence shown here is derived from an EMBL/GenBank/DDBJ whole genome shotgun (WGS) entry which is preliminary data.</text>
</comment>
<evidence type="ECO:0000313" key="4">
    <source>
        <dbReference type="Proteomes" id="UP001165060"/>
    </source>
</evidence>
<evidence type="ECO:0000256" key="2">
    <source>
        <dbReference type="SAM" id="Phobius"/>
    </source>
</evidence>
<feature type="coiled-coil region" evidence="1">
    <location>
        <begin position="1156"/>
        <end position="1232"/>
    </location>
</feature>
<keyword evidence="4" id="KW-1185">Reference proteome</keyword>
<dbReference type="Proteomes" id="UP001165060">
    <property type="component" value="Unassembled WGS sequence"/>
</dbReference>
<keyword evidence="2" id="KW-0472">Membrane</keyword>
<feature type="transmembrane region" description="Helical" evidence="2">
    <location>
        <begin position="836"/>
        <end position="854"/>
    </location>
</feature>
<dbReference type="SMART" id="SM01411">
    <property type="entry name" value="Ephrin_rec_like"/>
    <property type="match status" value="2"/>
</dbReference>
<evidence type="ECO:0000256" key="1">
    <source>
        <dbReference type="SAM" id="Coils"/>
    </source>
</evidence>